<reference evidence="2" key="1">
    <citation type="submission" date="2018-02" db="EMBL/GenBank/DDBJ databases">
        <authorList>
            <person name="Hausmann B."/>
        </authorList>
    </citation>
    <scope>NUCLEOTIDE SEQUENCE [LARGE SCALE GENOMIC DNA]</scope>
    <source>
        <strain evidence="2">Peat soil MAG SbA1</strain>
    </source>
</reference>
<proteinExistence type="predicted"/>
<sequence length="60" mass="6429">MNVAFSVVETSAKLNTILGTSFLAYRITNNLSDLIRLQQFPMQNHSAWGAARSGTGGSKG</sequence>
<dbReference type="EMBL" id="OMOD01000168">
    <property type="protein sequence ID" value="SPF47100.1"/>
    <property type="molecule type" value="Genomic_DNA"/>
</dbReference>
<dbReference type="Proteomes" id="UP000238701">
    <property type="component" value="Unassembled WGS sequence"/>
</dbReference>
<protein>
    <submittedName>
        <fullName evidence="1">Uncharacterized protein</fullName>
    </submittedName>
</protein>
<name>A0A2U3L5H2_9BACT</name>
<accession>A0A2U3L5H2</accession>
<evidence type="ECO:0000313" key="1">
    <source>
        <dbReference type="EMBL" id="SPF47100.1"/>
    </source>
</evidence>
<organism evidence="1 2">
    <name type="scientific">Candidatus Sulfotelmatobacter kueseliae</name>
    <dbReference type="NCBI Taxonomy" id="2042962"/>
    <lineage>
        <taxon>Bacteria</taxon>
        <taxon>Pseudomonadati</taxon>
        <taxon>Acidobacteriota</taxon>
        <taxon>Terriglobia</taxon>
        <taxon>Terriglobales</taxon>
        <taxon>Candidatus Korobacteraceae</taxon>
        <taxon>Candidatus Sulfotelmatobacter</taxon>
    </lineage>
</organism>
<evidence type="ECO:0000313" key="2">
    <source>
        <dbReference type="Proteomes" id="UP000238701"/>
    </source>
</evidence>
<dbReference type="AlphaFoldDB" id="A0A2U3L5H2"/>
<gene>
    <name evidence="1" type="ORF">SBA1_710017</name>
</gene>